<reference evidence="1" key="1">
    <citation type="submission" date="2022-04" db="EMBL/GenBank/DDBJ databases">
        <title>Diverse halophilic archaea isolated from saline environments.</title>
        <authorList>
            <person name="Cui H.-L."/>
        </authorList>
    </citation>
    <scope>NUCLEOTIDE SEQUENCE</scope>
    <source>
        <strain evidence="1">XZYJT40</strain>
    </source>
</reference>
<protein>
    <submittedName>
        <fullName evidence="1">Uncharacterized protein</fullName>
    </submittedName>
</protein>
<keyword evidence="2" id="KW-1185">Reference proteome</keyword>
<organism evidence="1 2">
    <name type="scientific">Halorussus gelatinilyticus</name>
    <dbReference type="NCBI Taxonomy" id="2937524"/>
    <lineage>
        <taxon>Archaea</taxon>
        <taxon>Methanobacteriati</taxon>
        <taxon>Methanobacteriota</taxon>
        <taxon>Stenosarchaea group</taxon>
        <taxon>Halobacteria</taxon>
        <taxon>Halobacteriales</taxon>
        <taxon>Haladaptataceae</taxon>
        <taxon>Halorussus</taxon>
    </lineage>
</organism>
<name>A0A8U0IPD7_9EURY</name>
<dbReference type="EMBL" id="CP096658">
    <property type="protein sequence ID" value="UPW02014.1"/>
    <property type="molecule type" value="Genomic_DNA"/>
</dbReference>
<evidence type="ECO:0000313" key="2">
    <source>
        <dbReference type="Proteomes" id="UP000830434"/>
    </source>
</evidence>
<dbReference type="RefSeq" id="WP_248656401.1">
    <property type="nucleotide sequence ID" value="NZ_CP096658.1"/>
</dbReference>
<evidence type="ECO:0000313" key="1">
    <source>
        <dbReference type="EMBL" id="UPW02014.1"/>
    </source>
</evidence>
<proteinExistence type="predicted"/>
<dbReference type="AlphaFoldDB" id="A0A8U0IPD7"/>
<sequence length="127" mass="14315">MAQKLTLPNGETVTPDDVFLYNDYPYRVEFPGEEAVSEDAETEFWLSPLYWGGGEMDIPFREREALVEQWGDGSEGTLTDEEWEQWLGEARADERFDDEELDALRGELPVSGGGVGVVARIRRALGL</sequence>
<gene>
    <name evidence="1" type="ORF">M0R88_07940</name>
</gene>
<accession>A0A8U0IPD7</accession>
<dbReference type="Proteomes" id="UP000830434">
    <property type="component" value="Chromosome"/>
</dbReference>
<dbReference type="KEGG" id="haxz:M0R88_07940"/>
<dbReference type="GeneID" id="72189777"/>